<sequence length="97" mass="11118">MSTPHDIPNYHENTKTKLFAIETRLALDIEAAENRGDEARALLLEERYCHAFVARLDQTEPTDETSAKRMLKTRADYLKRAAECRRERLGLSEAVLA</sequence>
<dbReference type="Proteomes" id="UP001595640">
    <property type="component" value="Unassembled WGS sequence"/>
</dbReference>
<comment type="caution">
    <text evidence="1">The sequence shown here is derived from an EMBL/GenBank/DDBJ whole genome shotgun (WGS) entry which is preliminary data.</text>
</comment>
<organism evidence="1 2">
    <name type="scientific">Modicisalibacter luteus</name>
    <dbReference type="NCBI Taxonomy" id="453962"/>
    <lineage>
        <taxon>Bacteria</taxon>
        <taxon>Pseudomonadati</taxon>
        <taxon>Pseudomonadota</taxon>
        <taxon>Gammaproteobacteria</taxon>
        <taxon>Oceanospirillales</taxon>
        <taxon>Halomonadaceae</taxon>
        <taxon>Modicisalibacter</taxon>
    </lineage>
</organism>
<reference evidence="2" key="1">
    <citation type="journal article" date="2019" name="Int. J. Syst. Evol. Microbiol.">
        <title>The Global Catalogue of Microorganisms (GCM) 10K type strain sequencing project: providing services to taxonomists for standard genome sequencing and annotation.</title>
        <authorList>
            <consortium name="The Broad Institute Genomics Platform"/>
            <consortium name="The Broad Institute Genome Sequencing Center for Infectious Disease"/>
            <person name="Wu L."/>
            <person name="Ma J."/>
        </authorList>
    </citation>
    <scope>NUCLEOTIDE SEQUENCE [LARGE SCALE GENOMIC DNA]</scope>
    <source>
        <strain evidence="2">KCTC 12847</strain>
    </source>
</reference>
<accession>A0ABV7M3R8</accession>
<proteinExistence type="predicted"/>
<gene>
    <name evidence="1" type="ORF">ACFOEI_14335</name>
</gene>
<name>A0ABV7M3R8_9GAMM</name>
<keyword evidence="2" id="KW-1185">Reference proteome</keyword>
<evidence type="ECO:0000313" key="2">
    <source>
        <dbReference type="Proteomes" id="UP001595640"/>
    </source>
</evidence>
<dbReference type="EMBL" id="JBHRUH010000031">
    <property type="protein sequence ID" value="MFC3293231.1"/>
    <property type="molecule type" value="Genomic_DNA"/>
</dbReference>
<protein>
    <submittedName>
        <fullName evidence="1">Uncharacterized protein</fullName>
    </submittedName>
</protein>
<evidence type="ECO:0000313" key="1">
    <source>
        <dbReference type="EMBL" id="MFC3293231.1"/>
    </source>
</evidence>
<dbReference type="RefSeq" id="WP_019020602.1">
    <property type="nucleotide sequence ID" value="NZ_BMXD01000001.1"/>
</dbReference>